<evidence type="ECO:0000259" key="2">
    <source>
        <dbReference type="Pfam" id="PF20028"/>
    </source>
</evidence>
<evidence type="ECO:0000313" key="3">
    <source>
        <dbReference type="EMBL" id="ERT08653.1"/>
    </source>
</evidence>
<dbReference type="InterPro" id="IPR009003">
    <property type="entry name" value="Peptidase_S1_PA"/>
</dbReference>
<comment type="caution">
    <text evidence="3">The sequence shown here is derived from an EMBL/GenBank/DDBJ whole genome shotgun (WGS) entry which is preliminary data.</text>
</comment>
<proteinExistence type="predicted"/>
<dbReference type="Pfam" id="PF19963">
    <property type="entry name" value="VMAP-M1"/>
    <property type="match status" value="1"/>
</dbReference>
<dbReference type="Pfam" id="PF13365">
    <property type="entry name" value="Trypsin_2"/>
    <property type="match status" value="1"/>
</dbReference>
<dbReference type="EMBL" id="AUZM01000009">
    <property type="protein sequence ID" value="ERT08653.1"/>
    <property type="molecule type" value="Genomic_DNA"/>
</dbReference>
<dbReference type="PATRIC" id="fig|1348334.3.peg.1392"/>
<feature type="domain" description="vWA-MoxR associated protein C-terminal" evidence="2">
    <location>
        <begin position="412"/>
        <end position="614"/>
    </location>
</feature>
<dbReference type="Proteomes" id="UP000017127">
    <property type="component" value="Unassembled WGS sequence"/>
</dbReference>
<evidence type="ECO:0000313" key="4">
    <source>
        <dbReference type="Proteomes" id="UP000017127"/>
    </source>
</evidence>
<reference evidence="3 4" key="1">
    <citation type="journal article" date="2013" name="Front. Microbiol.">
        <title>Comparative genomic analyses of the cyanobacterium, Lyngbya aestuarii BL J, a powerful hydrogen producer.</title>
        <authorList>
            <person name="Kothari A."/>
            <person name="Vaughn M."/>
            <person name="Garcia-Pichel F."/>
        </authorList>
    </citation>
    <scope>NUCLEOTIDE SEQUENCE [LARGE SCALE GENOMIC DNA]</scope>
    <source>
        <strain evidence="3 4">BL J</strain>
    </source>
</reference>
<dbReference type="InterPro" id="IPR045440">
    <property type="entry name" value="VMAP-M1"/>
</dbReference>
<dbReference type="OrthoDB" id="8479370at2"/>
<dbReference type="RefSeq" id="WP_023065244.1">
    <property type="nucleotide sequence ID" value="NZ_AUZM01000009.1"/>
</dbReference>
<sequence length="629" mass="71383">MASALELAVVRVFKSAGNIAGSGFLVSPQYILTCAHVVAFTTEGISSKQEEKPTQIIEIDFPVLEIGKKLKTEVAFWCPLKTDENIQDIAVLKLLNPDQLPERAEPINLILTGNESLWGHRFRALGFPEKGSNGEWATGILRGRVGKGRIQVEDIKETGLRLEKGFSGTAIWDEQLQGVVGMAVTEDGKRPEAKVAFITPTDLLLKVGDLAQVCQVNGRIQKAIAIFQNYFKSLEKEIRYAYYQSLPQNSIPLSSGKSLSEFPESPTEMIQNLENYELLDKFIGYLFLHLKDLKHSPELHSQLTQWLKFYLKDEPENFLNPLKKERAIKEQQRTEAGEKEPCLLVGIFEQSSSLVVRAWLIKDAQKYTPVQIESCHLLTDQDNFCINEKGILINKTAIYSGKSPQNLSELLQLIFAQASSLCQCNVKKIQLFLPYRLIDRERKSIDQWSIDDSVPEHLKTIWGVECEVAVRFSERLKLPENSDIYVNKSRTKWQALTGKPRKQAIDILHLSDWGSPKKLFKQINSDDVVAVRLKEVLQASKQQSIMETFYYAGIPVALWIRSEAESLMCNGELDKICQSCCWNELPKSIRNQRYEAWEKESDTHIGHLSLLWDDFNLVPPAQQLGMSKP</sequence>
<accession>U7QL97</accession>
<organism evidence="3 4">
    <name type="scientific">Lyngbya aestuarii BL J</name>
    <dbReference type="NCBI Taxonomy" id="1348334"/>
    <lineage>
        <taxon>Bacteria</taxon>
        <taxon>Bacillati</taxon>
        <taxon>Cyanobacteriota</taxon>
        <taxon>Cyanophyceae</taxon>
        <taxon>Oscillatoriophycideae</taxon>
        <taxon>Oscillatoriales</taxon>
        <taxon>Microcoleaceae</taxon>
        <taxon>Lyngbya</taxon>
    </lineage>
</organism>
<feature type="domain" description="vWA-MoxR associated protein middle region 1" evidence="1">
    <location>
        <begin position="226"/>
        <end position="347"/>
    </location>
</feature>
<dbReference type="AlphaFoldDB" id="U7QL97"/>
<keyword evidence="4" id="KW-1185">Reference proteome</keyword>
<name>U7QL97_9CYAN</name>
<dbReference type="Pfam" id="PF20028">
    <property type="entry name" value="VMAP-C"/>
    <property type="match status" value="1"/>
</dbReference>
<protein>
    <submittedName>
        <fullName evidence="3">Trypsin family protein</fullName>
    </submittedName>
</protein>
<dbReference type="InterPro" id="IPR045450">
    <property type="entry name" value="VMAP_C"/>
</dbReference>
<evidence type="ECO:0000259" key="1">
    <source>
        <dbReference type="Pfam" id="PF19963"/>
    </source>
</evidence>
<gene>
    <name evidence="3" type="ORF">M595_1427</name>
</gene>
<dbReference type="SUPFAM" id="SSF50494">
    <property type="entry name" value="Trypsin-like serine proteases"/>
    <property type="match status" value="1"/>
</dbReference>
<dbReference type="Gene3D" id="2.40.10.120">
    <property type="match status" value="1"/>
</dbReference>